<dbReference type="AlphaFoldDB" id="A0A9N7US73"/>
<protein>
    <submittedName>
        <fullName evidence="2">Uncharacterized protein</fullName>
    </submittedName>
</protein>
<evidence type="ECO:0000313" key="3">
    <source>
        <dbReference type="Proteomes" id="UP001153269"/>
    </source>
</evidence>
<organism evidence="2 3">
    <name type="scientific">Pleuronectes platessa</name>
    <name type="common">European plaice</name>
    <dbReference type="NCBI Taxonomy" id="8262"/>
    <lineage>
        <taxon>Eukaryota</taxon>
        <taxon>Metazoa</taxon>
        <taxon>Chordata</taxon>
        <taxon>Craniata</taxon>
        <taxon>Vertebrata</taxon>
        <taxon>Euteleostomi</taxon>
        <taxon>Actinopterygii</taxon>
        <taxon>Neopterygii</taxon>
        <taxon>Teleostei</taxon>
        <taxon>Neoteleostei</taxon>
        <taxon>Acanthomorphata</taxon>
        <taxon>Carangaria</taxon>
        <taxon>Pleuronectiformes</taxon>
        <taxon>Pleuronectoidei</taxon>
        <taxon>Pleuronectidae</taxon>
        <taxon>Pleuronectes</taxon>
    </lineage>
</organism>
<gene>
    <name evidence="2" type="ORF">PLEPLA_LOCUS23450</name>
</gene>
<feature type="region of interest" description="Disordered" evidence="1">
    <location>
        <begin position="19"/>
        <end position="90"/>
    </location>
</feature>
<dbReference type="EMBL" id="CADEAL010001768">
    <property type="protein sequence ID" value="CAB1435368.1"/>
    <property type="molecule type" value="Genomic_DNA"/>
</dbReference>
<name>A0A9N7US73_PLEPL</name>
<evidence type="ECO:0000313" key="2">
    <source>
        <dbReference type="EMBL" id="CAB1435368.1"/>
    </source>
</evidence>
<dbReference type="Proteomes" id="UP001153269">
    <property type="component" value="Unassembled WGS sequence"/>
</dbReference>
<evidence type="ECO:0000256" key="1">
    <source>
        <dbReference type="SAM" id="MobiDB-lite"/>
    </source>
</evidence>
<accession>A0A9N7US73</accession>
<sequence>MTGEQQRCITPVSFTLDSVSLSEQQGSRGEVEVKEQEEEEEKEEEKRMEEDIPLLALAPDASLPEEQPSVSADVPDSPAFHFLDEHLVPP</sequence>
<comment type="caution">
    <text evidence="2">The sequence shown here is derived from an EMBL/GenBank/DDBJ whole genome shotgun (WGS) entry which is preliminary data.</text>
</comment>
<keyword evidence="3" id="KW-1185">Reference proteome</keyword>
<feature type="compositionally biased region" description="Low complexity" evidence="1">
    <location>
        <begin position="53"/>
        <end position="64"/>
    </location>
</feature>
<proteinExistence type="predicted"/>
<reference evidence="2" key="1">
    <citation type="submission" date="2020-03" db="EMBL/GenBank/DDBJ databases">
        <authorList>
            <person name="Weist P."/>
        </authorList>
    </citation>
    <scope>NUCLEOTIDE SEQUENCE</scope>
</reference>